<dbReference type="InterPro" id="IPR017451">
    <property type="entry name" value="F-box-assoc_interact_dom"/>
</dbReference>
<dbReference type="InterPro" id="IPR050796">
    <property type="entry name" value="SCF_F-box_component"/>
</dbReference>
<dbReference type="PANTHER" id="PTHR31672:SF13">
    <property type="entry name" value="F-BOX PROTEIN CPR30-LIKE"/>
    <property type="match status" value="1"/>
</dbReference>
<evidence type="ECO:0000313" key="2">
    <source>
        <dbReference type="EMBL" id="CAL1396939.1"/>
    </source>
</evidence>
<dbReference type="EMBL" id="OZ034819">
    <property type="protein sequence ID" value="CAL1396939.1"/>
    <property type="molecule type" value="Genomic_DNA"/>
</dbReference>
<keyword evidence="3" id="KW-1185">Reference proteome</keyword>
<protein>
    <recommendedName>
        <fullName evidence="1">F-box associated beta-propeller type 1 domain-containing protein</fullName>
    </recommendedName>
</protein>
<accession>A0AAV2FG10</accession>
<dbReference type="SUPFAM" id="SSF81383">
    <property type="entry name" value="F-box domain"/>
    <property type="match status" value="1"/>
</dbReference>
<gene>
    <name evidence="2" type="ORF">LTRI10_LOCUS37273</name>
</gene>
<sequence length="391" mass="44629">MPNSKRRRTLAAEIPKELIAAHILPKVTDGACLGRCRCICRSWRDLLSGPSLLRQHKLQRPPDSTSSSSSSDDYQIMVTGFHKQSSRTYRLHSAETLEPLLPTPNSTTMLLPSTGNLLEVVGCCKGLLCLFSESYSYFNGHVRELILWNPATSESKLLPDPPSRPHDDLVPVGFGFDSETNDYKVFRQVGRDHYFMPPYLMEVYSLRKDSWRISEGRYYPRVPRQPVPTYHEGKLYWSEPSKKSLRFYSIDVSSEACDTIDVPFPAAVSEGWGRVSGYPGYWFTEESMVARFPFHRDTLSMEIWMLMQCWLPESWVKLYVITPPPAMRIMEFTGLASSLTCFFAEEKDGAHYRDRIVVFDLETGESNGFEIEGQSSVHAITYTPSQVSLRE</sequence>
<evidence type="ECO:0000313" key="3">
    <source>
        <dbReference type="Proteomes" id="UP001497516"/>
    </source>
</evidence>
<name>A0AAV2FG10_9ROSI</name>
<dbReference type="NCBIfam" id="TIGR01640">
    <property type="entry name" value="F_box_assoc_1"/>
    <property type="match status" value="1"/>
</dbReference>
<dbReference type="Proteomes" id="UP001497516">
    <property type="component" value="Chromosome 6"/>
</dbReference>
<feature type="domain" description="F-box associated beta-propeller type 1" evidence="1">
    <location>
        <begin position="120"/>
        <end position="371"/>
    </location>
</feature>
<dbReference type="AlphaFoldDB" id="A0AAV2FG10"/>
<proteinExistence type="predicted"/>
<dbReference type="Pfam" id="PF07734">
    <property type="entry name" value="FBA_1"/>
    <property type="match status" value="1"/>
</dbReference>
<dbReference type="InterPro" id="IPR036047">
    <property type="entry name" value="F-box-like_dom_sf"/>
</dbReference>
<dbReference type="PANTHER" id="PTHR31672">
    <property type="entry name" value="BNACNNG10540D PROTEIN"/>
    <property type="match status" value="1"/>
</dbReference>
<evidence type="ECO:0000259" key="1">
    <source>
        <dbReference type="Pfam" id="PF07734"/>
    </source>
</evidence>
<dbReference type="InterPro" id="IPR006527">
    <property type="entry name" value="F-box-assoc_dom_typ1"/>
</dbReference>
<reference evidence="2 3" key="1">
    <citation type="submission" date="2024-04" db="EMBL/GenBank/DDBJ databases">
        <authorList>
            <person name="Fracassetti M."/>
        </authorList>
    </citation>
    <scope>NUCLEOTIDE SEQUENCE [LARGE SCALE GENOMIC DNA]</scope>
</reference>
<organism evidence="2 3">
    <name type="scientific">Linum trigynum</name>
    <dbReference type="NCBI Taxonomy" id="586398"/>
    <lineage>
        <taxon>Eukaryota</taxon>
        <taxon>Viridiplantae</taxon>
        <taxon>Streptophyta</taxon>
        <taxon>Embryophyta</taxon>
        <taxon>Tracheophyta</taxon>
        <taxon>Spermatophyta</taxon>
        <taxon>Magnoliopsida</taxon>
        <taxon>eudicotyledons</taxon>
        <taxon>Gunneridae</taxon>
        <taxon>Pentapetalae</taxon>
        <taxon>rosids</taxon>
        <taxon>fabids</taxon>
        <taxon>Malpighiales</taxon>
        <taxon>Linaceae</taxon>
        <taxon>Linum</taxon>
    </lineage>
</organism>